<accession>A0A9Q1BNU8</accession>
<evidence type="ECO:0000313" key="1">
    <source>
        <dbReference type="EMBL" id="KAJ8030055.1"/>
    </source>
</evidence>
<protein>
    <submittedName>
        <fullName evidence="1">Uncharacterized protein</fullName>
    </submittedName>
</protein>
<sequence>MAVQKIIKAYQLTAPSQEIQWLNMLCIDNGFVRNGRSGKSFGKRSPEILPIPGGVRRGVDLPRIHFFLHRMSSPPPFIPVGLRDASFCFWNRYVILHVYP</sequence>
<evidence type="ECO:0000313" key="2">
    <source>
        <dbReference type="Proteomes" id="UP001152320"/>
    </source>
</evidence>
<dbReference type="EMBL" id="JAIZAY010000014">
    <property type="protein sequence ID" value="KAJ8030055.1"/>
    <property type="molecule type" value="Genomic_DNA"/>
</dbReference>
<gene>
    <name evidence="1" type="ORF">HOLleu_29629</name>
</gene>
<proteinExistence type="predicted"/>
<organism evidence="1 2">
    <name type="scientific">Holothuria leucospilota</name>
    <name type="common">Black long sea cucumber</name>
    <name type="synonym">Mertensiothuria leucospilota</name>
    <dbReference type="NCBI Taxonomy" id="206669"/>
    <lineage>
        <taxon>Eukaryota</taxon>
        <taxon>Metazoa</taxon>
        <taxon>Echinodermata</taxon>
        <taxon>Eleutherozoa</taxon>
        <taxon>Echinozoa</taxon>
        <taxon>Holothuroidea</taxon>
        <taxon>Aspidochirotacea</taxon>
        <taxon>Aspidochirotida</taxon>
        <taxon>Holothuriidae</taxon>
        <taxon>Holothuria</taxon>
    </lineage>
</organism>
<reference evidence="1" key="1">
    <citation type="submission" date="2021-10" db="EMBL/GenBank/DDBJ databases">
        <title>Tropical sea cucumber genome reveals ecological adaptation and Cuvierian tubules defense mechanism.</title>
        <authorList>
            <person name="Chen T."/>
        </authorList>
    </citation>
    <scope>NUCLEOTIDE SEQUENCE</scope>
    <source>
        <strain evidence="1">Nanhai2018</strain>
        <tissue evidence="1">Muscle</tissue>
    </source>
</reference>
<comment type="caution">
    <text evidence="1">The sequence shown here is derived from an EMBL/GenBank/DDBJ whole genome shotgun (WGS) entry which is preliminary data.</text>
</comment>
<name>A0A9Q1BNU8_HOLLE</name>
<dbReference type="Proteomes" id="UP001152320">
    <property type="component" value="Chromosome 14"/>
</dbReference>
<keyword evidence="2" id="KW-1185">Reference proteome</keyword>
<dbReference type="AlphaFoldDB" id="A0A9Q1BNU8"/>